<feature type="compositionally biased region" description="Low complexity" evidence="11">
    <location>
        <begin position="506"/>
        <end position="519"/>
    </location>
</feature>
<organism evidence="15 16">
    <name type="scientific">Prochlorococcus marinus (strain MIT 9515)</name>
    <dbReference type="NCBI Taxonomy" id="167542"/>
    <lineage>
        <taxon>Bacteria</taxon>
        <taxon>Bacillati</taxon>
        <taxon>Cyanobacteriota</taxon>
        <taxon>Cyanophyceae</taxon>
        <taxon>Synechococcales</taxon>
        <taxon>Prochlorococcaceae</taxon>
        <taxon>Prochlorococcus</taxon>
    </lineage>
</organism>
<dbReference type="GO" id="GO:0003723">
    <property type="term" value="F:RNA binding"/>
    <property type="evidence" value="ECO:0007669"/>
    <property type="project" value="UniProtKB-ARBA"/>
</dbReference>
<comment type="catalytic activity">
    <reaction evidence="8">
        <text>ATP + H2O = ADP + phosphate + H(+)</text>
        <dbReference type="Rhea" id="RHEA:13065"/>
        <dbReference type="ChEBI" id="CHEBI:15377"/>
        <dbReference type="ChEBI" id="CHEBI:15378"/>
        <dbReference type="ChEBI" id="CHEBI:30616"/>
        <dbReference type="ChEBI" id="CHEBI:43474"/>
        <dbReference type="ChEBI" id="CHEBI:456216"/>
        <dbReference type="EC" id="3.6.4.13"/>
    </reaction>
</comment>
<dbReference type="GeneID" id="60201258"/>
<dbReference type="eggNOG" id="COG0513">
    <property type="taxonomic scope" value="Bacteria"/>
</dbReference>
<dbReference type="InterPro" id="IPR012677">
    <property type="entry name" value="Nucleotide-bd_a/b_plait_sf"/>
</dbReference>
<evidence type="ECO:0000256" key="9">
    <source>
        <dbReference type="PROSITE-ProRule" id="PRU00552"/>
    </source>
</evidence>
<evidence type="ECO:0000259" key="12">
    <source>
        <dbReference type="PROSITE" id="PS51192"/>
    </source>
</evidence>
<dbReference type="SMART" id="SM00490">
    <property type="entry name" value="HELICc"/>
    <property type="match status" value="1"/>
</dbReference>
<dbReference type="InterPro" id="IPR014014">
    <property type="entry name" value="RNA_helicase_DEAD_Q_motif"/>
</dbReference>
<keyword evidence="2" id="KW-0963">Cytoplasm</keyword>
<name>A2BX88_PROM5</name>
<sequence>MASNKQKQLEEKDEDNFGEETSSKHDSKEIENNLKIISEDKLSAEKEDIEKGFACFGFNKLILNSLENKGYKIPTPIQKAAIPELMLGRDLLGQAQTGTGKTAAFALPIIEKLENNKESNAKVLVMTPTRELATQVADSFKSYSVESTNLRTLAIYGGTDFRNQISSLKRKTDVVVGTPGRIMDHIRQGTFKINNINCLVLDEADEMLKMGFLEDIEWIIDKLPENKQMVLFSATMPNEIRNIAKKYLNDPAEILIKSVKKETQLITQRYINVQRHHKLEALKRILEITNEGVIIFVRTKLLTTSIAEALENSGHSVAVLNGDIPQNQRENTVDRLKKGFIDILVATDVAARGLDVERIKLVINYDFPFDKETYTHRIGRTGRAGRSGEAILFVNQREKHFLRNLENSTRNKIEEIEIPNNKLINEKRMGKLISNLNEISLAQENNEEKKALMIDILDILREKYSMNESNIAMAAINLAIGNKSFFLNEDESWIYKQNNSDRNRSNRNGSGNNRMRNINRRNNYQNDSFETYKFNFGKMDRVRVSNIISSICNSTNINGRSIGKIQIFNEYSLVDLPKDLHGEVRNKLRKLRIRN</sequence>
<dbReference type="GO" id="GO:0005524">
    <property type="term" value="F:ATP binding"/>
    <property type="evidence" value="ECO:0007669"/>
    <property type="project" value="UniProtKB-KW"/>
</dbReference>
<dbReference type="CDD" id="cd18787">
    <property type="entry name" value="SF2_C_DEAD"/>
    <property type="match status" value="1"/>
</dbReference>
<dbReference type="PROSITE" id="PS51195">
    <property type="entry name" value="Q_MOTIF"/>
    <property type="match status" value="1"/>
</dbReference>
<evidence type="ECO:0000259" key="13">
    <source>
        <dbReference type="PROSITE" id="PS51194"/>
    </source>
</evidence>
<evidence type="ECO:0000313" key="15">
    <source>
        <dbReference type="EMBL" id="ABM72399.1"/>
    </source>
</evidence>
<dbReference type="Proteomes" id="UP000001589">
    <property type="component" value="Chromosome"/>
</dbReference>
<dbReference type="RefSeq" id="WP_011820499.1">
    <property type="nucleotide sequence ID" value="NC_008817.1"/>
</dbReference>
<dbReference type="PANTHER" id="PTHR47959">
    <property type="entry name" value="ATP-DEPENDENT RNA HELICASE RHLE-RELATED"/>
    <property type="match status" value="1"/>
</dbReference>
<dbReference type="PROSITE" id="PS00039">
    <property type="entry name" value="DEAD_ATP_HELICASE"/>
    <property type="match status" value="1"/>
</dbReference>
<evidence type="ECO:0000256" key="10">
    <source>
        <dbReference type="RuleBase" id="RU000492"/>
    </source>
</evidence>
<dbReference type="InterPro" id="IPR001650">
    <property type="entry name" value="Helicase_C-like"/>
</dbReference>
<dbReference type="Gene3D" id="3.30.70.330">
    <property type="match status" value="1"/>
</dbReference>
<feature type="domain" description="DEAD-box RNA helicase Q" evidence="14">
    <location>
        <begin position="51"/>
        <end position="79"/>
    </location>
</feature>
<dbReference type="GO" id="GO:0005829">
    <property type="term" value="C:cytosol"/>
    <property type="evidence" value="ECO:0007669"/>
    <property type="project" value="TreeGrafter"/>
</dbReference>
<dbReference type="EMBL" id="CP000552">
    <property type="protein sequence ID" value="ABM72399.1"/>
    <property type="molecule type" value="Genomic_DNA"/>
</dbReference>
<accession>A2BX88</accession>
<dbReference type="KEGG" id="pmc:P9515_11921"/>
<evidence type="ECO:0000256" key="1">
    <source>
        <dbReference type="ARBA" id="ARBA00012552"/>
    </source>
</evidence>
<evidence type="ECO:0000256" key="2">
    <source>
        <dbReference type="ARBA" id="ARBA00022490"/>
    </source>
</evidence>
<dbReference type="Gene3D" id="3.40.50.300">
    <property type="entry name" value="P-loop containing nucleotide triphosphate hydrolases"/>
    <property type="match status" value="2"/>
</dbReference>
<feature type="compositionally biased region" description="Basic and acidic residues" evidence="11">
    <location>
        <begin position="21"/>
        <end position="32"/>
    </location>
</feature>
<evidence type="ECO:0000256" key="5">
    <source>
        <dbReference type="ARBA" id="ARBA00022806"/>
    </source>
</evidence>
<dbReference type="SMART" id="SM00487">
    <property type="entry name" value="DEXDc"/>
    <property type="match status" value="1"/>
</dbReference>
<dbReference type="HOGENOM" id="CLU_003041_21_1_3"/>
<keyword evidence="5 10" id="KW-0347">Helicase</keyword>
<feature type="region of interest" description="Disordered" evidence="11">
    <location>
        <begin position="1"/>
        <end position="32"/>
    </location>
</feature>
<evidence type="ECO:0000256" key="11">
    <source>
        <dbReference type="SAM" id="MobiDB-lite"/>
    </source>
</evidence>
<evidence type="ECO:0000313" key="16">
    <source>
        <dbReference type="Proteomes" id="UP000001589"/>
    </source>
</evidence>
<dbReference type="InterPro" id="IPR011545">
    <property type="entry name" value="DEAD/DEAH_box_helicase_dom"/>
</dbReference>
<evidence type="ECO:0000256" key="6">
    <source>
        <dbReference type="ARBA" id="ARBA00022840"/>
    </source>
</evidence>
<dbReference type="SUPFAM" id="SSF52540">
    <property type="entry name" value="P-loop containing nucleoside triphosphate hydrolases"/>
    <property type="match status" value="1"/>
</dbReference>
<gene>
    <name evidence="15" type="primary">srmB</name>
    <name evidence="15" type="ordered locus">P9515_11921</name>
</gene>
<keyword evidence="4 10" id="KW-0378">Hydrolase</keyword>
<evidence type="ECO:0000256" key="3">
    <source>
        <dbReference type="ARBA" id="ARBA00022741"/>
    </source>
</evidence>
<dbReference type="OrthoDB" id="9805696at2"/>
<dbReference type="InterPro" id="IPR027417">
    <property type="entry name" value="P-loop_NTPase"/>
</dbReference>
<keyword evidence="3 10" id="KW-0547">Nucleotide-binding</keyword>
<evidence type="ECO:0000259" key="14">
    <source>
        <dbReference type="PROSITE" id="PS51195"/>
    </source>
</evidence>
<protein>
    <recommendedName>
        <fullName evidence="1">RNA helicase</fullName>
        <ecNumber evidence="1">3.6.4.13</ecNumber>
    </recommendedName>
</protein>
<dbReference type="CDD" id="cd00268">
    <property type="entry name" value="DEADc"/>
    <property type="match status" value="1"/>
</dbReference>
<evidence type="ECO:0000256" key="7">
    <source>
        <dbReference type="ARBA" id="ARBA00038437"/>
    </source>
</evidence>
<dbReference type="Pfam" id="PF03880">
    <property type="entry name" value="DbpA"/>
    <property type="match status" value="1"/>
</dbReference>
<dbReference type="InterPro" id="IPR000629">
    <property type="entry name" value="RNA-helicase_DEAD-box_CS"/>
</dbReference>
<dbReference type="AlphaFoldDB" id="A2BX88"/>
<feature type="region of interest" description="Disordered" evidence="11">
    <location>
        <begin position="498"/>
        <end position="519"/>
    </location>
</feature>
<reference evidence="15 16" key="1">
    <citation type="journal article" date="2007" name="PLoS Genet.">
        <title>Patterns and implications of gene gain and loss in the evolution of Prochlorococcus.</title>
        <authorList>
            <person name="Kettler G.C."/>
            <person name="Martiny A.C."/>
            <person name="Huang K."/>
            <person name="Zucker J."/>
            <person name="Coleman M.L."/>
            <person name="Rodrigue S."/>
            <person name="Chen F."/>
            <person name="Lapidus A."/>
            <person name="Ferriera S."/>
            <person name="Johnson J."/>
            <person name="Steglich C."/>
            <person name="Church G.M."/>
            <person name="Richardson P."/>
            <person name="Chisholm S.W."/>
        </authorList>
    </citation>
    <scope>NUCLEOTIDE SEQUENCE [LARGE SCALE GENOMIC DNA]</scope>
    <source>
        <strain evidence="15 16">MIT 9515</strain>
    </source>
</reference>
<dbReference type="InterPro" id="IPR050079">
    <property type="entry name" value="DEAD_box_RNA_helicase"/>
</dbReference>
<dbReference type="PROSITE" id="PS51194">
    <property type="entry name" value="HELICASE_CTER"/>
    <property type="match status" value="1"/>
</dbReference>
<dbReference type="GO" id="GO:0016787">
    <property type="term" value="F:hydrolase activity"/>
    <property type="evidence" value="ECO:0007669"/>
    <property type="project" value="UniProtKB-KW"/>
</dbReference>
<dbReference type="Pfam" id="PF00271">
    <property type="entry name" value="Helicase_C"/>
    <property type="match status" value="1"/>
</dbReference>
<feature type="domain" description="Helicase C-terminal" evidence="13">
    <location>
        <begin position="281"/>
        <end position="424"/>
    </location>
</feature>
<dbReference type="InterPro" id="IPR044742">
    <property type="entry name" value="DEAD/DEAH_RhlB"/>
</dbReference>
<evidence type="ECO:0000256" key="4">
    <source>
        <dbReference type="ARBA" id="ARBA00022801"/>
    </source>
</evidence>
<proteinExistence type="inferred from homology"/>
<dbReference type="PROSITE" id="PS51192">
    <property type="entry name" value="HELICASE_ATP_BIND_1"/>
    <property type="match status" value="1"/>
</dbReference>
<feature type="domain" description="Helicase ATP-binding" evidence="12">
    <location>
        <begin position="82"/>
        <end position="254"/>
    </location>
</feature>
<dbReference type="PANTHER" id="PTHR47959:SF1">
    <property type="entry name" value="ATP-DEPENDENT RNA HELICASE DBPA"/>
    <property type="match status" value="1"/>
</dbReference>
<dbReference type="FunFam" id="3.40.50.300:FF:000108">
    <property type="entry name" value="ATP-dependent RNA helicase RhlE"/>
    <property type="match status" value="1"/>
</dbReference>
<dbReference type="GO" id="GO:0003724">
    <property type="term" value="F:RNA helicase activity"/>
    <property type="evidence" value="ECO:0007669"/>
    <property type="project" value="UniProtKB-EC"/>
</dbReference>
<dbReference type="Pfam" id="PF00270">
    <property type="entry name" value="DEAD"/>
    <property type="match status" value="1"/>
</dbReference>
<comment type="similarity">
    <text evidence="7 10">Belongs to the DEAD box helicase family.</text>
</comment>
<evidence type="ECO:0000256" key="8">
    <source>
        <dbReference type="ARBA" id="ARBA00047984"/>
    </source>
</evidence>
<dbReference type="STRING" id="167542.P9515_11921"/>
<dbReference type="InterPro" id="IPR005580">
    <property type="entry name" value="DbpA/CsdA_RNA-bd_dom"/>
</dbReference>
<dbReference type="EC" id="3.6.4.13" evidence="1"/>
<feature type="short sequence motif" description="Q motif" evidence="9">
    <location>
        <begin position="51"/>
        <end position="79"/>
    </location>
</feature>
<keyword evidence="6 10" id="KW-0067">ATP-binding</keyword>
<dbReference type="InterPro" id="IPR014001">
    <property type="entry name" value="Helicase_ATP-bd"/>
</dbReference>